<dbReference type="PROSITE" id="PS50102">
    <property type="entry name" value="RRM"/>
    <property type="match status" value="1"/>
</dbReference>
<dbReference type="PANTHER" id="PTHR22014">
    <property type="entry name" value="RNA-BINDING PROTEIN 33"/>
    <property type="match status" value="1"/>
</dbReference>
<evidence type="ECO:0000256" key="2">
    <source>
        <dbReference type="PROSITE-ProRule" id="PRU00176"/>
    </source>
</evidence>
<dbReference type="InterPro" id="IPR035979">
    <property type="entry name" value="RBD_domain_sf"/>
</dbReference>
<proteinExistence type="evidence at transcript level"/>
<dbReference type="SUPFAM" id="SSF54928">
    <property type="entry name" value="RNA-binding domain, RBD"/>
    <property type="match status" value="1"/>
</dbReference>
<dbReference type="PANTHER" id="PTHR22014:SF2">
    <property type="entry name" value="RNA-BINDING PROTEIN 33"/>
    <property type="match status" value="1"/>
</dbReference>
<feature type="non-terminal residue" evidence="6">
    <location>
        <position position="1"/>
    </location>
</feature>
<evidence type="ECO:0000256" key="1">
    <source>
        <dbReference type="ARBA" id="ARBA00022884"/>
    </source>
</evidence>
<dbReference type="Gene3D" id="3.30.70.330">
    <property type="match status" value="1"/>
</dbReference>
<dbReference type="EMBL" id="GDKW01003814">
    <property type="protein sequence ID" value="JAI52781.1"/>
    <property type="molecule type" value="mRNA"/>
</dbReference>
<dbReference type="InterPro" id="IPR039878">
    <property type="entry name" value="RBM33"/>
</dbReference>
<feature type="compositionally biased region" description="Low complexity" evidence="4">
    <location>
        <begin position="168"/>
        <end position="188"/>
    </location>
</feature>
<sequence length="583" mass="65151">FRFRAPHPQFGPIPHMQMPLKQPPIDVGQVHQPYHFPQVMNEPYNTPGEDCYQAPPAMPQPPYPNPVVQPPATNIHVNPHFRGPRPQVNQNLNMWNGTNYAQASQNLQSNFQPAPPPYQNQYQPNQASQWSEGGSTNDYYSSQNAVTPGSNYGHGEQYYNGVNTGADPYYHQQQPPQQQSVQSNYQPVGPNVGSNLAPPQMNWNDNSYYGGQQTSTVSGPQQDIYNPQMNQHLNQPHMFGGSRPPHHHHMQLQHKKPFIPMVNKKYIFKNIKFQAPVVRGRGGKLLNMRKEPIQPNKLTPPKPVRVETGALRKIQITNLHEVPVTNTPVQKKNIPEPEEEDEEMKAYRKKIEEQKKLREQVLKQKEEKRKVAAQQKSQMLAARKRTADEQAAVTSALHTGNASQQFRIVRVRLQDGRTVVKKLSTAQISKLKKISTGTKPSVQVKNDSPPKSRIVIVDNLSASTTQKQLENMAKQMGKVERVKLNSETKRATVIFENTTSAAAFVHKFQRKMVDLSMISLRMVTSAEDISPVTTSTSSVGDGIGSTLPASSASQVIGGSSNLSLSVSKPNDQPKNVSPTKLPL</sequence>
<protein>
    <submittedName>
        <fullName evidence="6">Putative rna-binding protein 33</fullName>
    </submittedName>
</protein>
<evidence type="ECO:0000259" key="5">
    <source>
        <dbReference type="PROSITE" id="PS50102"/>
    </source>
</evidence>
<feature type="region of interest" description="Disordered" evidence="4">
    <location>
        <begin position="560"/>
        <end position="583"/>
    </location>
</feature>
<feature type="coiled-coil region" evidence="3">
    <location>
        <begin position="344"/>
        <end position="374"/>
    </location>
</feature>
<name>A0A0P4VKJ6_9HEMI</name>
<dbReference type="GO" id="GO:0003723">
    <property type="term" value="F:RNA binding"/>
    <property type="evidence" value="ECO:0007669"/>
    <property type="project" value="UniProtKB-UniRule"/>
</dbReference>
<organism evidence="6">
    <name type="scientific">Rhodnius neglectus</name>
    <dbReference type="NCBI Taxonomy" id="72488"/>
    <lineage>
        <taxon>Eukaryota</taxon>
        <taxon>Metazoa</taxon>
        <taxon>Ecdysozoa</taxon>
        <taxon>Arthropoda</taxon>
        <taxon>Hexapoda</taxon>
        <taxon>Insecta</taxon>
        <taxon>Pterygota</taxon>
        <taxon>Neoptera</taxon>
        <taxon>Paraneoptera</taxon>
        <taxon>Hemiptera</taxon>
        <taxon>Heteroptera</taxon>
        <taxon>Panheteroptera</taxon>
        <taxon>Cimicomorpha</taxon>
        <taxon>Reduviidae</taxon>
        <taxon>Triatominae</taxon>
        <taxon>Rhodnius</taxon>
    </lineage>
</organism>
<dbReference type="AlphaFoldDB" id="A0A0P4VKJ6"/>
<evidence type="ECO:0000256" key="4">
    <source>
        <dbReference type="SAM" id="MobiDB-lite"/>
    </source>
</evidence>
<reference evidence="6" key="1">
    <citation type="journal article" date="2016" name="PLoS Negl. Trop. Dis.">
        <title>A Deep Insight into the Sialome of Rhodnius neglectus, a Vector of Chagas Disease.</title>
        <authorList>
            <person name="Santiago P.B."/>
            <person name="Assumpcao T.C."/>
            <person name="Araujo C.N."/>
            <person name="Bastos I.M."/>
            <person name="Neves D."/>
            <person name="Silva I.G."/>
            <person name="Charneau S."/>
            <person name="Queiroz R.M."/>
            <person name="Raiol T."/>
            <person name="Oliveira J.V."/>
            <person name="Sousa M.V."/>
            <person name="Calvo E."/>
            <person name="Ribeiro J.M."/>
            <person name="Santana J.M."/>
        </authorList>
    </citation>
    <scope>NUCLEOTIDE SEQUENCE</scope>
    <source>
        <tissue evidence="6">Salivary glands</tissue>
    </source>
</reference>
<keyword evidence="3" id="KW-0175">Coiled coil</keyword>
<feature type="domain" description="RRM" evidence="5">
    <location>
        <begin position="453"/>
        <end position="525"/>
    </location>
</feature>
<evidence type="ECO:0000313" key="6">
    <source>
        <dbReference type="EMBL" id="JAI52781.1"/>
    </source>
</evidence>
<dbReference type="Pfam" id="PF00076">
    <property type="entry name" value="RRM_1"/>
    <property type="match status" value="1"/>
</dbReference>
<dbReference type="InterPro" id="IPR000504">
    <property type="entry name" value="RRM_dom"/>
</dbReference>
<accession>A0A0P4VKJ6</accession>
<keyword evidence="1 2" id="KW-0694">RNA-binding</keyword>
<dbReference type="SMART" id="SM00360">
    <property type="entry name" value="RRM"/>
    <property type="match status" value="1"/>
</dbReference>
<evidence type="ECO:0000256" key="3">
    <source>
        <dbReference type="SAM" id="Coils"/>
    </source>
</evidence>
<dbReference type="CDD" id="cd00590">
    <property type="entry name" value="RRM_SF"/>
    <property type="match status" value="1"/>
</dbReference>
<feature type="region of interest" description="Disordered" evidence="4">
    <location>
        <begin position="108"/>
        <end position="203"/>
    </location>
</feature>
<feature type="compositionally biased region" description="Polar residues" evidence="4">
    <location>
        <begin position="128"/>
        <end position="150"/>
    </location>
</feature>
<dbReference type="InterPro" id="IPR012677">
    <property type="entry name" value="Nucleotide-bd_a/b_plait_sf"/>
</dbReference>